<evidence type="ECO:0000256" key="5">
    <source>
        <dbReference type="ARBA" id="ARBA00022989"/>
    </source>
</evidence>
<dbReference type="AlphaFoldDB" id="A0A840I9X6"/>
<dbReference type="GO" id="GO:0005886">
    <property type="term" value="C:plasma membrane"/>
    <property type="evidence" value="ECO:0007669"/>
    <property type="project" value="UniProtKB-SubCell"/>
</dbReference>
<proteinExistence type="predicted"/>
<organism evidence="10 11">
    <name type="scientific">Conexibacter arvalis</name>
    <dbReference type="NCBI Taxonomy" id="912552"/>
    <lineage>
        <taxon>Bacteria</taxon>
        <taxon>Bacillati</taxon>
        <taxon>Actinomycetota</taxon>
        <taxon>Thermoleophilia</taxon>
        <taxon>Solirubrobacterales</taxon>
        <taxon>Conexibacteraceae</taxon>
        <taxon>Conexibacter</taxon>
    </lineage>
</organism>
<dbReference type="PANTHER" id="PTHR42718">
    <property type="entry name" value="MAJOR FACILITATOR SUPERFAMILY MULTIDRUG TRANSPORTER MFSC"/>
    <property type="match status" value="1"/>
</dbReference>
<dbReference type="CDD" id="cd17321">
    <property type="entry name" value="MFS_MMR_MDR_like"/>
    <property type="match status" value="1"/>
</dbReference>
<keyword evidence="6 8" id="KW-0472">Membrane</keyword>
<dbReference type="EMBL" id="JACHNU010000001">
    <property type="protein sequence ID" value="MBB4660730.1"/>
    <property type="molecule type" value="Genomic_DNA"/>
</dbReference>
<dbReference type="PANTHER" id="PTHR42718:SF46">
    <property type="entry name" value="BLR6921 PROTEIN"/>
    <property type="match status" value="1"/>
</dbReference>
<feature type="transmembrane region" description="Helical" evidence="8">
    <location>
        <begin position="444"/>
        <end position="467"/>
    </location>
</feature>
<dbReference type="InterPro" id="IPR004638">
    <property type="entry name" value="EmrB-like"/>
</dbReference>
<evidence type="ECO:0000256" key="7">
    <source>
        <dbReference type="SAM" id="MobiDB-lite"/>
    </source>
</evidence>
<keyword evidence="11" id="KW-1185">Reference proteome</keyword>
<evidence type="ECO:0000256" key="2">
    <source>
        <dbReference type="ARBA" id="ARBA00022448"/>
    </source>
</evidence>
<feature type="transmembrane region" description="Helical" evidence="8">
    <location>
        <begin position="366"/>
        <end position="387"/>
    </location>
</feature>
<gene>
    <name evidence="10" type="ORF">BDZ31_000303</name>
</gene>
<dbReference type="PROSITE" id="PS50850">
    <property type="entry name" value="MFS"/>
    <property type="match status" value="1"/>
</dbReference>
<feature type="transmembrane region" description="Helical" evidence="8">
    <location>
        <begin position="399"/>
        <end position="424"/>
    </location>
</feature>
<reference evidence="10 11" key="1">
    <citation type="submission" date="2020-08" db="EMBL/GenBank/DDBJ databases">
        <title>Genomic Encyclopedia of Archaeal and Bacterial Type Strains, Phase II (KMG-II): from individual species to whole genera.</title>
        <authorList>
            <person name="Goeker M."/>
        </authorList>
    </citation>
    <scope>NUCLEOTIDE SEQUENCE [LARGE SCALE GENOMIC DNA]</scope>
    <source>
        <strain evidence="10 11">DSM 23288</strain>
    </source>
</reference>
<sequence>MTATTAPPDRRRWIALYVLCTGMLMIVLDATVVNVALPDIQDDLGFSQSGLAWVVNAYMIAFGGLLLLAGRIGDLVGRKRIFLAGLALFTFASLLCGLAQSSGMLVVARFVQGAGGAMTSAVILGMIVTMFPAPREQAKAIGVFAFVASAGGSIGLLAGGAITQSISWHWIFFVNLPIGIGTALLAARLLADEPGLGLGHGTDAPGALLVTGALMLGVYTIVKPAAEEGWGAAPTLLFGAVALALLAAFVAREATARNPLVPLRIFRSANVSGANAIQILLVAGMFGMFFLGALYLQRVLGYDELRTGLAFLPATLVMGTLSIGYSERLVTRYGARATMLPGIVAIAAALLWFARVPVAGDYWVDLLPVMVLLGLGAGLAFPALMNLAMSGARPDEAGLASGLVNTTAQVGGAVGLAVLATLSATRADRLAQQGDGQLAALTGGFHFAFLIGAGLAAVALVVALTVLRPSRPAEAGAAASGERAVGGGGRGERRPAPVRAEAA</sequence>
<feature type="transmembrane region" description="Helical" evidence="8">
    <location>
        <begin position="49"/>
        <end position="69"/>
    </location>
</feature>
<dbReference type="Gene3D" id="1.20.1250.20">
    <property type="entry name" value="MFS general substrate transporter like domains"/>
    <property type="match status" value="1"/>
</dbReference>
<keyword evidence="5 8" id="KW-1133">Transmembrane helix</keyword>
<evidence type="ECO:0000256" key="8">
    <source>
        <dbReference type="SAM" id="Phobius"/>
    </source>
</evidence>
<dbReference type="Pfam" id="PF07690">
    <property type="entry name" value="MFS_1"/>
    <property type="match status" value="1"/>
</dbReference>
<dbReference type="RefSeq" id="WP_183338300.1">
    <property type="nucleotide sequence ID" value="NZ_JACHNU010000001.1"/>
</dbReference>
<evidence type="ECO:0000256" key="3">
    <source>
        <dbReference type="ARBA" id="ARBA00022475"/>
    </source>
</evidence>
<feature type="transmembrane region" description="Helical" evidence="8">
    <location>
        <begin position="272"/>
        <end position="296"/>
    </location>
</feature>
<dbReference type="SUPFAM" id="SSF103473">
    <property type="entry name" value="MFS general substrate transporter"/>
    <property type="match status" value="1"/>
</dbReference>
<dbReference type="GO" id="GO:0022857">
    <property type="term" value="F:transmembrane transporter activity"/>
    <property type="evidence" value="ECO:0007669"/>
    <property type="project" value="InterPro"/>
</dbReference>
<feature type="transmembrane region" description="Helical" evidence="8">
    <location>
        <begin position="337"/>
        <end position="354"/>
    </location>
</feature>
<keyword evidence="3" id="KW-1003">Cell membrane</keyword>
<feature type="compositionally biased region" description="Low complexity" evidence="7">
    <location>
        <begin position="474"/>
        <end position="483"/>
    </location>
</feature>
<dbReference type="InterPro" id="IPR011701">
    <property type="entry name" value="MFS"/>
</dbReference>
<keyword evidence="2" id="KW-0813">Transport</keyword>
<feature type="domain" description="Major facilitator superfamily (MFS) profile" evidence="9">
    <location>
        <begin position="15"/>
        <end position="471"/>
    </location>
</feature>
<feature type="transmembrane region" description="Helical" evidence="8">
    <location>
        <begin position="308"/>
        <end position="325"/>
    </location>
</feature>
<feature type="transmembrane region" description="Helical" evidence="8">
    <location>
        <begin position="140"/>
        <end position="162"/>
    </location>
</feature>
<feature type="transmembrane region" description="Helical" evidence="8">
    <location>
        <begin position="14"/>
        <end position="37"/>
    </location>
</feature>
<dbReference type="PRINTS" id="PR01036">
    <property type="entry name" value="TCRTETB"/>
</dbReference>
<dbReference type="NCBIfam" id="TIGR00711">
    <property type="entry name" value="efflux_EmrB"/>
    <property type="match status" value="1"/>
</dbReference>
<feature type="transmembrane region" description="Helical" evidence="8">
    <location>
        <begin position="168"/>
        <end position="191"/>
    </location>
</feature>
<comment type="caution">
    <text evidence="10">The sequence shown here is derived from an EMBL/GenBank/DDBJ whole genome shotgun (WGS) entry which is preliminary data.</text>
</comment>
<evidence type="ECO:0000313" key="10">
    <source>
        <dbReference type="EMBL" id="MBB4660730.1"/>
    </source>
</evidence>
<evidence type="ECO:0000256" key="1">
    <source>
        <dbReference type="ARBA" id="ARBA00004651"/>
    </source>
</evidence>
<evidence type="ECO:0000259" key="9">
    <source>
        <dbReference type="PROSITE" id="PS50850"/>
    </source>
</evidence>
<protein>
    <submittedName>
        <fullName evidence="10">EmrB/QacA subfamily drug resistance transporter</fullName>
    </submittedName>
</protein>
<dbReference type="InterPro" id="IPR020846">
    <property type="entry name" value="MFS_dom"/>
</dbReference>
<feature type="transmembrane region" description="Helical" evidence="8">
    <location>
        <begin position="234"/>
        <end position="251"/>
    </location>
</feature>
<accession>A0A840I9X6</accession>
<evidence type="ECO:0000256" key="4">
    <source>
        <dbReference type="ARBA" id="ARBA00022692"/>
    </source>
</evidence>
<comment type="subcellular location">
    <subcellularLocation>
        <location evidence="1">Cell membrane</location>
        <topology evidence="1">Multi-pass membrane protein</topology>
    </subcellularLocation>
</comment>
<evidence type="ECO:0000256" key="6">
    <source>
        <dbReference type="ARBA" id="ARBA00023136"/>
    </source>
</evidence>
<feature type="region of interest" description="Disordered" evidence="7">
    <location>
        <begin position="474"/>
        <end position="503"/>
    </location>
</feature>
<dbReference type="Proteomes" id="UP000585272">
    <property type="component" value="Unassembled WGS sequence"/>
</dbReference>
<evidence type="ECO:0000313" key="11">
    <source>
        <dbReference type="Proteomes" id="UP000585272"/>
    </source>
</evidence>
<dbReference type="InterPro" id="IPR036259">
    <property type="entry name" value="MFS_trans_sf"/>
</dbReference>
<name>A0A840I9X6_9ACTN</name>
<keyword evidence="4 8" id="KW-0812">Transmembrane</keyword>
<feature type="transmembrane region" description="Helical" evidence="8">
    <location>
        <begin position="81"/>
        <end position="100"/>
    </location>
</feature>
<feature type="transmembrane region" description="Helical" evidence="8">
    <location>
        <begin position="203"/>
        <end position="222"/>
    </location>
</feature>
<feature type="transmembrane region" description="Helical" evidence="8">
    <location>
        <begin position="106"/>
        <end position="128"/>
    </location>
</feature>
<dbReference type="Gene3D" id="1.20.1720.10">
    <property type="entry name" value="Multidrug resistance protein D"/>
    <property type="match status" value="1"/>
</dbReference>